<dbReference type="Pfam" id="PF01040">
    <property type="entry name" value="UbiA"/>
    <property type="match status" value="1"/>
</dbReference>
<feature type="transmembrane region" description="Helical" evidence="6">
    <location>
        <begin position="395"/>
        <end position="419"/>
    </location>
</feature>
<feature type="transmembrane region" description="Helical" evidence="6">
    <location>
        <begin position="431"/>
        <end position="449"/>
    </location>
</feature>
<dbReference type="PANTHER" id="PTHR13929:SF0">
    <property type="entry name" value="UBIA PRENYLTRANSFERASE DOMAIN-CONTAINING PROTEIN 1"/>
    <property type="match status" value="1"/>
</dbReference>
<evidence type="ECO:0000256" key="4">
    <source>
        <dbReference type="ARBA" id="ARBA00022989"/>
    </source>
</evidence>
<keyword evidence="4 6" id="KW-1133">Transmembrane helix</keyword>
<evidence type="ECO:0000256" key="5">
    <source>
        <dbReference type="ARBA" id="ARBA00023136"/>
    </source>
</evidence>
<keyword evidence="2" id="KW-0808">Transferase</keyword>
<dbReference type="NCBIfam" id="TIGR00229">
    <property type="entry name" value="sensory_box"/>
    <property type="match status" value="1"/>
</dbReference>
<feature type="domain" description="PAS" evidence="7">
    <location>
        <begin position="1"/>
        <end position="33"/>
    </location>
</feature>
<comment type="subcellular location">
    <subcellularLocation>
        <location evidence="1">Membrane</location>
        <topology evidence="1">Multi-pass membrane protein</topology>
    </subcellularLocation>
</comment>
<organism evidence="8">
    <name type="scientific">marine metagenome</name>
    <dbReference type="NCBI Taxonomy" id="408172"/>
    <lineage>
        <taxon>unclassified sequences</taxon>
        <taxon>metagenomes</taxon>
        <taxon>ecological metagenomes</taxon>
    </lineage>
</organism>
<feature type="transmembrane region" description="Helical" evidence="6">
    <location>
        <begin position="152"/>
        <end position="171"/>
    </location>
</feature>
<dbReference type="InterPro" id="IPR000537">
    <property type="entry name" value="UbiA_prenyltransferase"/>
</dbReference>
<dbReference type="PANTHER" id="PTHR13929">
    <property type="entry name" value="1,4-DIHYDROXY-2-NAPHTHOATE OCTAPRENYLTRANSFERASE"/>
    <property type="match status" value="1"/>
</dbReference>
<reference evidence="8" key="1">
    <citation type="submission" date="2018-05" db="EMBL/GenBank/DDBJ databases">
        <authorList>
            <person name="Lanie J.A."/>
            <person name="Ng W.-L."/>
            <person name="Kazmierczak K.M."/>
            <person name="Andrzejewski T.M."/>
            <person name="Davidsen T.M."/>
            <person name="Wayne K.J."/>
            <person name="Tettelin H."/>
            <person name="Glass J.I."/>
            <person name="Rusch D."/>
            <person name="Podicherti R."/>
            <person name="Tsui H.-C.T."/>
            <person name="Winkler M.E."/>
        </authorList>
    </citation>
    <scope>NUCLEOTIDE SEQUENCE</scope>
</reference>
<protein>
    <recommendedName>
        <fullName evidence="7">PAS domain-containing protein</fullName>
    </recommendedName>
</protein>
<dbReference type="GO" id="GO:0009234">
    <property type="term" value="P:menaquinone biosynthetic process"/>
    <property type="evidence" value="ECO:0007669"/>
    <property type="project" value="TreeGrafter"/>
</dbReference>
<keyword evidence="5 6" id="KW-0472">Membrane</keyword>
<evidence type="ECO:0000256" key="1">
    <source>
        <dbReference type="ARBA" id="ARBA00004141"/>
    </source>
</evidence>
<dbReference type="GO" id="GO:0004659">
    <property type="term" value="F:prenyltransferase activity"/>
    <property type="evidence" value="ECO:0007669"/>
    <property type="project" value="InterPro"/>
</dbReference>
<dbReference type="PROSITE" id="PS50112">
    <property type="entry name" value="PAS"/>
    <property type="match status" value="1"/>
</dbReference>
<proteinExistence type="predicted"/>
<evidence type="ECO:0000256" key="3">
    <source>
        <dbReference type="ARBA" id="ARBA00022692"/>
    </source>
</evidence>
<dbReference type="InterPro" id="IPR035965">
    <property type="entry name" value="PAS-like_dom_sf"/>
</dbReference>
<keyword evidence="3 6" id="KW-0812">Transmembrane</keyword>
<gene>
    <name evidence="8" type="ORF">METZ01_LOCUS39070</name>
</gene>
<feature type="transmembrane region" description="Helical" evidence="6">
    <location>
        <begin position="286"/>
        <end position="307"/>
    </location>
</feature>
<name>A0A381R3A4_9ZZZZ</name>
<feature type="transmembrane region" description="Helical" evidence="6">
    <location>
        <begin position="256"/>
        <end position="274"/>
    </location>
</feature>
<evidence type="ECO:0000313" key="8">
    <source>
        <dbReference type="EMBL" id="SUZ86216.1"/>
    </source>
</evidence>
<feature type="transmembrane region" description="Helical" evidence="6">
    <location>
        <begin position="364"/>
        <end position="383"/>
    </location>
</feature>
<dbReference type="SUPFAM" id="SSF55785">
    <property type="entry name" value="PYP-like sensor domain (PAS domain)"/>
    <property type="match status" value="1"/>
</dbReference>
<dbReference type="CDD" id="cd13962">
    <property type="entry name" value="PT_UbiA_UBIAD1"/>
    <property type="match status" value="1"/>
</dbReference>
<evidence type="ECO:0000259" key="7">
    <source>
        <dbReference type="PROSITE" id="PS50112"/>
    </source>
</evidence>
<feature type="transmembrane region" description="Helical" evidence="6">
    <location>
        <begin position="319"/>
        <end position="343"/>
    </location>
</feature>
<feature type="transmembrane region" description="Helical" evidence="6">
    <location>
        <begin position="128"/>
        <end position="146"/>
    </location>
</feature>
<dbReference type="EMBL" id="UINC01001671">
    <property type="protein sequence ID" value="SUZ86216.1"/>
    <property type="molecule type" value="Genomic_DNA"/>
</dbReference>
<accession>A0A381R3A4</accession>
<dbReference type="Pfam" id="PF13426">
    <property type="entry name" value="PAS_9"/>
    <property type="match status" value="1"/>
</dbReference>
<dbReference type="InterPro" id="IPR000014">
    <property type="entry name" value="PAS"/>
</dbReference>
<dbReference type="InterPro" id="IPR026046">
    <property type="entry name" value="UBIAD1"/>
</dbReference>
<dbReference type="CDD" id="cd00130">
    <property type="entry name" value="PAS"/>
    <property type="match status" value="1"/>
</dbReference>
<evidence type="ECO:0000256" key="6">
    <source>
        <dbReference type="SAM" id="Phobius"/>
    </source>
</evidence>
<feature type="transmembrane region" description="Helical" evidence="6">
    <location>
        <begin position="231"/>
        <end position="250"/>
    </location>
</feature>
<evidence type="ECO:0000256" key="2">
    <source>
        <dbReference type="ARBA" id="ARBA00022679"/>
    </source>
</evidence>
<sequence length="450" mass="49927">MKSVIICDMEGLITNLNDGAIQMFGYDSKELIDVKRVSIFSPGEIVLQNVLGWLKKANQTGEHTTKTNFIRKDGSQFAARIQITPNFANGKNKPQTGYCGITEEISEEVNIKINFLTKIIKGVAITRVGFASASLFPIFSVASYYAGIGDNLFSPISLLLTTFGILFFHLFSNLYNDYYDVSDGTDEANTEYFNAGMNSSILKGAQLSGGSRAIELGLITLKGTKSLANRMFILGLLSAFGILYASYINTGSTSNAIYSIIIAAIGVFIGYFYTAKPVKLSSLYGLGELSIFLAFGPLLTLGAGFAISIDTIQLYSQEFYNLIILGIPLGLLTTNILFINQYPDYTSDKKVGKNHLVVLLGKKASRWIYALNSALAVGSLYFISENILNETQSSLFLYVLIPITMIYSYYLISGVFKYYNSRELIKYNIHTIYFHMFFSFIYMIILANFQ</sequence>
<dbReference type="Gene3D" id="3.30.450.20">
    <property type="entry name" value="PAS domain"/>
    <property type="match status" value="1"/>
</dbReference>
<dbReference type="GO" id="GO:0016020">
    <property type="term" value="C:membrane"/>
    <property type="evidence" value="ECO:0007669"/>
    <property type="project" value="UniProtKB-SubCell"/>
</dbReference>
<dbReference type="GO" id="GO:0042371">
    <property type="term" value="P:vitamin K biosynthetic process"/>
    <property type="evidence" value="ECO:0007669"/>
    <property type="project" value="TreeGrafter"/>
</dbReference>
<dbReference type="AlphaFoldDB" id="A0A381R3A4"/>